<feature type="domain" description="Type II secretion system protein GspF" evidence="7">
    <location>
        <begin position="47"/>
        <end position="165"/>
    </location>
</feature>
<dbReference type="Pfam" id="PF00482">
    <property type="entry name" value="T2SSF"/>
    <property type="match status" value="1"/>
</dbReference>
<keyword evidence="2" id="KW-1003">Cell membrane</keyword>
<comment type="subcellular location">
    <subcellularLocation>
        <location evidence="1">Cell membrane</location>
        <topology evidence="1">Multi-pass membrane protein</topology>
    </subcellularLocation>
</comment>
<dbReference type="InterPro" id="IPR018076">
    <property type="entry name" value="T2SS_GspF_dom"/>
</dbReference>
<dbReference type="GO" id="GO:0005886">
    <property type="term" value="C:plasma membrane"/>
    <property type="evidence" value="ECO:0007669"/>
    <property type="project" value="UniProtKB-SubCell"/>
</dbReference>
<dbReference type="AlphaFoldDB" id="A0A940T4N7"/>
<accession>A0A940T4N7</accession>
<keyword evidence="9" id="KW-1185">Reference proteome</keyword>
<evidence type="ECO:0000256" key="4">
    <source>
        <dbReference type="ARBA" id="ARBA00022989"/>
    </source>
</evidence>
<feature type="transmembrane region" description="Helical" evidence="6">
    <location>
        <begin position="149"/>
        <end position="170"/>
    </location>
</feature>
<evidence type="ECO:0000313" key="8">
    <source>
        <dbReference type="EMBL" id="MBP1327014.1"/>
    </source>
</evidence>
<keyword evidence="3 6" id="KW-0812">Transmembrane</keyword>
<evidence type="ECO:0000256" key="6">
    <source>
        <dbReference type="SAM" id="Phobius"/>
    </source>
</evidence>
<dbReference type="Proteomes" id="UP000675163">
    <property type="component" value="Unassembled WGS sequence"/>
</dbReference>
<feature type="transmembrane region" description="Helical" evidence="6">
    <location>
        <begin position="304"/>
        <end position="326"/>
    </location>
</feature>
<organism evidence="8 9">
    <name type="scientific">Leucobacter exalbidus</name>
    <dbReference type="NCBI Taxonomy" id="662960"/>
    <lineage>
        <taxon>Bacteria</taxon>
        <taxon>Bacillati</taxon>
        <taxon>Actinomycetota</taxon>
        <taxon>Actinomycetes</taxon>
        <taxon>Micrococcales</taxon>
        <taxon>Microbacteriaceae</taxon>
        <taxon>Leucobacter</taxon>
    </lineage>
</organism>
<reference evidence="8" key="1">
    <citation type="submission" date="2021-02" db="EMBL/GenBank/DDBJ databases">
        <title>Sequencing the genomes of 1000 actinobacteria strains.</title>
        <authorList>
            <person name="Klenk H.-P."/>
        </authorList>
    </citation>
    <scope>NUCLEOTIDE SEQUENCE</scope>
    <source>
        <strain evidence="8">DSM 22850</strain>
    </source>
</reference>
<evidence type="ECO:0000313" key="9">
    <source>
        <dbReference type="Proteomes" id="UP000675163"/>
    </source>
</evidence>
<keyword evidence="4 6" id="KW-1133">Transmembrane helix</keyword>
<sequence>MPPQVSGVLARLRAMGRALRCTGERLSPAQRQAPAPAAEHEGAARVARQMSALLAGGVSTERMFELVRHDVADTGEAGRITRLVADGVAPADALASGRGPEWRVLAAAWDLAVTSGAPLGPALSRMTEALAALERLRERRSVILTGPKATVVTVAALPPLALLLGVVLGFDPTPILASPVGGLLLGVGAVLLACGVGWARMLQRQVEANDHVAGIECELAWIVMRGGGDPGTAPRLVADAVDRAGAEWVPFTQFLAGAPLRRAISSAQAAGVPLASLLLEEAEAERARSHAQLERDAEQLGIRVLIPLAVCVLPSFILVGVVPVVLSMLRG</sequence>
<evidence type="ECO:0000256" key="2">
    <source>
        <dbReference type="ARBA" id="ARBA00022475"/>
    </source>
</evidence>
<evidence type="ECO:0000256" key="1">
    <source>
        <dbReference type="ARBA" id="ARBA00004651"/>
    </source>
</evidence>
<gene>
    <name evidence="8" type="ORF">JOF28_002246</name>
</gene>
<feature type="transmembrane region" description="Helical" evidence="6">
    <location>
        <begin position="176"/>
        <end position="199"/>
    </location>
</feature>
<dbReference type="EMBL" id="JAFIDA010000001">
    <property type="protein sequence ID" value="MBP1327014.1"/>
    <property type="molecule type" value="Genomic_DNA"/>
</dbReference>
<name>A0A940T4N7_9MICO</name>
<protein>
    <submittedName>
        <fullName evidence="8">Tight adherence protein B</fullName>
    </submittedName>
</protein>
<dbReference type="PANTHER" id="PTHR35007:SF4">
    <property type="entry name" value="CONSERVED TRANSMEMBRANE PROTEIN-RELATED"/>
    <property type="match status" value="1"/>
</dbReference>
<dbReference type="RefSeq" id="WP_245189946.1">
    <property type="nucleotide sequence ID" value="NZ_JAFIDA010000001.1"/>
</dbReference>
<evidence type="ECO:0000256" key="5">
    <source>
        <dbReference type="ARBA" id="ARBA00023136"/>
    </source>
</evidence>
<comment type="caution">
    <text evidence="8">The sequence shown here is derived from an EMBL/GenBank/DDBJ whole genome shotgun (WGS) entry which is preliminary data.</text>
</comment>
<evidence type="ECO:0000259" key="7">
    <source>
        <dbReference type="Pfam" id="PF00482"/>
    </source>
</evidence>
<dbReference type="PANTHER" id="PTHR35007">
    <property type="entry name" value="INTEGRAL MEMBRANE PROTEIN-RELATED"/>
    <property type="match status" value="1"/>
</dbReference>
<proteinExistence type="predicted"/>
<keyword evidence="5 6" id="KW-0472">Membrane</keyword>
<evidence type="ECO:0000256" key="3">
    <source>
        <dbReference type="ARBA" id="ARBA00022692"/>
    </source>
</evidence>